<dbReference type="Pfam" id="PF01926">
    <property type="entry name" value="MMR_HSR1"/>
    <property type="match status" value="1"/>
</dbReference>
<gene>
    <name evidence="3" type="ordered locus">Hhal_1735</name>
</gene>
<dbReference type="GO" id="GO:0005525">
    <property type="term" value="F:GTP binding"/>
    <property type="evidence" value="ECO:0007669"/>
    <property type="project" value="InterPro"/>
</dbReference>
<dbReference type="InterPro" id="IPR006073">
    <property type="entry name" value="GTP-bd"/>
</dbReference>
<organism evidence="3 4">
    <name type="scientific">Halorhodospira halophila (strain DSM 244 / SL1)</name>
    <name type="common">Ectothiorhodospira halophila (strain DSM 244 / SL1)</name>
    <dbReference type="NCBI Taxonomy" id="349124"/>
    <lineage>
        <taxon>Bacteria</taxon>
        <taxon>Pseudomonadati</taxon>
        <taxon>Pseudomonadota</taxon>
        <taxon>Gammaproteobacteria</taxon>
        <taxon>Chromatiales</taxon>
        <taxon>Ectothiorhodospiraceae</taxon>
        <taxon>Halorhodospira</taxon>
    </lineage>
</organism>
<dbReference type="RefSeq" id="WP_011814521.1">
    <property type="nucleotide sequence ID" value="NC_008789.1"/>
</dbReference>
<name>A1WXT7_HALHL</name>
<dbReference type="STRING" id="349124.Hhal_1735"/>
<evidence type="ECO:0000259" key="2">
    <source>
        <dbReference type="Pfam" id="PF01926"/>
    </source>
</evidence>
<dbReference type="GO" id="GO:0005829">
    <property type="term" value="C:cytosol"/>
    <property type="evidence" value="ECO:0007669"/>
    <property type="project" value="TreeGrafter"/>
</dbReference>
<dbReference type="GO" id="GO:0000028">
    <property type="term" value="P:ribosomal small subunit assembly"/>
    <property type="evidence" value="ECO:0007669"/>
    <property type="project" value="TreeGrafter"/>
</dbReference>
<feature type="domain" description="G" evidence="2">
    <location>
        <begin position="65"/>
        <end position="178"/>
    </location>
</feature>
<dbReference type="InterPro" id="IPR005662">
    <property type="entry name" value="GTPase_Era-like"/>
</dbReference>
<feature type="region of interest" description="Disordered" evidence="1">
    <location>
        <begin position="1"/>
        <end position="22"/>
    </location>
</feature>
<dbReference type="HOGENOM" id="CLU_016609_2_1_6"/>
<reference evidence="3 4" key="2">
    <citation type="journal article" date="2013" name="Stand. Genomic Sci.">
        <title>Complete genome sequence of Halorhodospira halophila SL1.</title>
        <authorList>
            <person name="Challacombe J.F."/>
            <person name="Majid S."/>
            <person name="Deole R."/>
            <person name="Brettin T.S."/>
            <person name="Bruce D."/>
            <person name="Delano S.F."/>
            <person name="Detter J.C."/>
            <person name="Gleasner C.D."/>
            <person name="Han C.S."/>
            <person name="Misra M."/>
            <person name="Reitenga K.G."/>
            <person name="Mikhailova N."/>
            <person name="Woyke T."/>
            <person name="Pitluck S."/>
            <person name="Nolan M."/>
            <person name="Land M.L."/>
            <person name="Saunders E."/>
            <person name="Tapia R."/>
            <person name="Lapidus A."/>
            <person name="Ivanova N."/>
            <person name="Hoff W.D."/>
        </authorList>
    </citation>
    <scope>NUCLEOTIDE SEQUENCE [LARGE SCALE GENOMIC DNA]</scope>
    <source>
        <strain evidence="4">DSM 244 / SL1</strain>
    </source>
</reference>
<dbReference type="SUPFAM" id="SSF52540">
    <property type="entry name" value="P-loop containing nucleoside triphosphate hydrolases"/>
    <property type="match status" value="1"/>
</dbReference>
<dbReference type="GO" id="GO:0043024">
    <property type="term" value="F:ribosomal small subunit binding"/>
    <property type="evidence" value="ECO:0007669"/>
    <property type="project" value="TreeGrafter"/>
</dbReference>
<evidence type="ECO:0000256" key="1">
    <source>
        <dbReference type="SAM" id="MobiDB-lite"/>
    </source>
</evidence>
<dbReference type="InterPro" id="IPR027417">
    <property type="entry name" value="P-loop_NTPase"/>
</dbReference>
<sequence length="552" mass="57882">MRWAGASAEAPTRAPSAAGDTGLDALQTLQTLGVGRLSPALIEEMAQLQRRARERLAQSREHVVIAVAGGTGSGKSSLVNALVGEEVSAPGVRRPTTDHAVAVTVGEEDGAAGLLDWLQVFERRSVPASGGRGGLAGAVILDLPDIDSVVQAHWEVAERLIERCDLLLWVVDPVKYAHALAHEGYFARLAHHTEVLMVALNHADRLDPGDRESCLDHLRELLGRQGLQAVELLATDAVEGEGVSALAQRIADRVRERRAPLERVRADVAELVVRAAACLPEPGSLELDGERLVTAQRQAVNETELLTGAAGAYRQIGARALGSPLKRMAIGLFSGARKRSAAMAGTSSTLPRPVVAEPVLRDGLLQAVEPAAARMPEPAAERLRDLAAAAAAPHAGELRGRLGELAWSPRPRFWWRSLGTLRGAGEAAAVIGALWLAVRGVVEWLALPAVPAPAAVGDISWPFALLAGGSIGSLLLGWVGRSLLGPGARRHERQLARQVIEAVAGAGGTALAGVREELAQCQRLSSRARSAATEVAAAGLRQEGGAGQSRSG</sequence>
<evidence type="ECO:0000313" key="4">
    <source>
        <dbReference type="Proteomes" id="UP000000647"/>
    </source>
</evidence>
<dbReference type="EMBL" id="CP000544">
    <property type="protein sequence ID" value="ABM62499.1"/>
    <property type="molecule type" value="Genomic_DNA"/>
</dbReference>
<dbReference type="eggNOG" id="COG0699">
    <property type="taxonomic scope" value="Bacteria"/>
</dbReference>
<dbReference type="GO" id="GO:0019843">
    <property type="term" value="F:rRNA binding"/>
    <property type="evidence" value="ECO:0007669"/>
    <property type="project" value="TreeGrafter"/>
</dbReference>
<dbReference type="PANTHER" id="PTHR42698:SF1">
    <property type="entry name" value="GTPASE ERA, MITOCHONDRIAL"/>
    <property type="match status" value="1"/>
</dbReference>
<dbReference type="KEGG" id="hha:Hhal_1735"/>
<dbReference type="PANTHER" id="PTHR42698">
    <property type="entry name" value="GTPASE ERA"/>
    <property type="match status" value="1"/>
</dbReference>
<keyword evidence="4" id="KW-1185">Reference proteome</keyword>
<accession>A1WXT7</accession>
<dbReference type="Proteomes" id="UP000000647">
    <property type="component" value="Chromosome"/>
</dbReference>
<proteinExistence type="predicted"/>
<dbReference type="AlphaFoldDB" id="A1WXT7"/>
<protein>
    <submittedName>
        <fullName evidence="3">Putative ABC transporter</fullName>
    </submittedName>
</protein>
<reference evidence="4" key="1">
    <citation type="submission" date="2006-12" db="EMBL/GenBank/DDBJ databases">
        <title>Complete sequence of Halorhodospira halophila SL1.</title>
        <authorList>
            <consortium name="US DOE Joint Genome Institute"/>
            <person name="Copeland A."/>
            <person name="Lucas S."/>
            <person name="Lapidus A."/>
            <person name="Barry K."/>
            <person name="Detter J.C."/>
            <person name="Glavina del Rio T."/>
            <person name="Hammon N."/>
            <person name="Israni S."/>
            <person name="Dalin E."/>
            <person name="Tice H."/>
            <person name="Pitluck S."/>
            <person name="Saunders E."/>
            <person name="Brettin T."/>
            <person name="Bruce D."/>
            <person name="Han C."/>
            <person name="Tapia R."/>
            <person name="Schmutz J."/>
            <person name="Larimer F."/>
            <person name="Land M."/>
            <person name="Hauser L."/>
            <person name="Kyrpides N."/>
            <person name="Mikhailova N."/>
            <person name="Hoff W."/>
            <person name="Richardson P."/>
        </authorList>
    </citation>
    <scope>NUCLEOTIDE SEQUENCE [LARGE SCALE GENOMIC DNA]</scope>
    <source>
        <strain evidence="4">DSM 244 / SL1</strain>
    </source>
</reference>
<dbReference type="Gene3D" id="3.40.50.300">
    <property type="entry name" value="P-loop containing nucleotide triphosphate hydrolases"/>
    <property type="match status" value="1"/>
</dbReference>
<evidence type="ECO:0000313" key="3">
    <source>
        <dbReference type="EMBL" id="ABM62499.1"/>
    </source>
</evidence>
<dbReference type="OrthoDB" id="238366at2"/>